<dbReference type="Pfam" id="PF20178">
    <property type="entry name" value="ToxA_N"/>
    <property type="match status" value="1"/>
</dbReference>
<dbReference type="Pfam" id="PF14496">
    <property type="entry name" value="NEL"/>
    <property type="match status" value="1"/>
</dbReference>
<protein>
    <recommendedName>
        <fullName evidence="2">RING-type E3 ubiquitin transferase</fullName>
        <ecNumber evidence="2">2.3.2.27</ecNumber>
    </recommendedName>
</protein>
<evidence type="ECO:0000256" key="1">
    <source>
        <dbReference type="ARBA" id="ARBA00000900"/>
    </source>
</evidence>
<keyword evidence="6" id="KW-0832">Ubl conjugation</keyword>
<comment type="catalytic activity">
    <reaction evidence="1">
        <text>S-ubiquitinyl-[E2 ubiquitin-conjugating enzyme]-L-cysteine + [acceptor protein]-L-lysine = [E2 ubiquitin-conjugating enzyme]-L-cysteine + N(6)-ubiquitinyl-[acceptor protein]-L-lysine.</text>
        <dbReference type="EC" id="2.3.2.27"/>
    </reaction>
</comment>
<evidence type="ECO:0000313" key="10">
    <source>
        <dbReference type="EMBL" id="SEE12348.1"/>
    </source>
</evidence>
<keyword evidence="4" id="KW-0677">Repeat</keyword>
<keyword evidence="6" id="KW-0964">Secreted</keyword>
<gene>
    <name evidence="9" type="ORF">BFL40_01940</name>
    <name evidence="10" type="ORF">SAMN04515675_4048</name>
</gene>
<dbReference type="PROSITE" id="PS51450">
    <property type="entry name" value="LRR"/>
    <property type="match status" value="3"/>
</dbReference>
<feature type="region of interest" description="Disordered" evidence="7">
    <location>
        <begin position="1999"/>
        <end position="2027"/>
    </location>
</feature>
<dbReference type="Gene3D" id="1.20.58.360">
    <property type="entry name" value="Shigella T3SS effector IpaH defines"/>
    <property type="match status" value="1"/>
</dbReference>
<dbReference type="InterPro" id="IPR003591">
    <property type="entry name" value="Leu-rich_rpt_typical-subtyp"/>
</dbReference>
<keyword evidence="3" id="KW-0433">Leucine-rich repeat</keyword>
<comment type="similarity">
    <text evidence="6">Belongs to the LRR-containing bacterial E3 ligase family.</text>
</comment>
<dbReference type="InterPro" id="IPR050216">
    <property type="entry name" value="LRR_domain-containing"/>
</dbReference>
<keyword evidence="12" id="KW-1185">Reference proteome</keyword>
<dbReference type="InterPro" id="IPR001611">
    <property type="entry name" value="Leu-rich_rpt"/>
</dbReference>
<dbReference type="GO" id="GO:0005576">
    <property type="term" value="C:extracellular region"/>
    <property type="evidence" value="ECO:0007669"/>
    <property type="project" value="UniProtKB-UniRule"/>
</dbReference>
<keyword evidence="6" id="KW-0833">Ubl conjugation pathway</keyword>
<sequence>MPETPATPPVSRSIHAPLIEQSLPAWATAATALRRAQFKQANAPLPDWYRQATLVQRQALGDAAVAGFSAQTRLDKAVATVQDIDAFAEPLLVKALQDTFNVQLDVHKTLLCLRKPVDVGVFHIEISSFEVLRLPLLQAALHNFEEAESEHDAFHVSSGFIGETAPGKEGAISTTLTVTGFIRLCRTLDIGALYQAYLKAFFYPEDGVTQQVLRLKFVAAQKTALAAAAQLALLKKDIEPDDYAMILSVINGNNHPQVGGRPVWFRDLSLMKHRMTGCVVFVICEKYRYTNDLILYIPNDPFAPLKRHTWTTLDALFKQRFTTREANDPTDGNPSSYQRFFSQFFAYGDRPDYFDRLTEDGPQTSAIRSGSPFVSLINQMLNGINPFSAVTSINQLPPGPPPVKVPDPDPYLAPSAMLRKGHGIWADNIDLWDYLFDRHREQLVADARSHAVPTADVDARVRSEKLAHLLNIGMLVLNAVAMLVPVLGEVMMGVMASQLLYETFEGTLEWAEGDRKAAKAHLVDVAENLALLVVMAGAGKGLAKLVSVKPAPLIEALEPVTSADGKTRLWKAGLEPYESPVVLKADTRPNELGQFRQDGKTYIRQAGKVYEKTWDESAQRWRIRHPSDTQAYQPLLSHNGAGAWRHVLEKPLSWDRLTLLRRMGHVTESFSGEQLLNIADISGVDDNALRKMHMDNAPPPAALSDTLRLFEADQGVAKVIAQVQSGQALDEHALYLLPLVTEMPRWPQGRMLEVFDAGSTLKYGVRPQVPRALRKPTIRVSRADVLNGHLPARILAALDETEIVRFLGGEPARVHAERPGEFSKQIADYARTRQPALFESLYQGSGPKDPLVARLQRLYPGLGEQAAQAVLADADATQLAHLQATGRVPLPLQEHARWQVKQGRLRHAFAGLYMENIASASSRRLALHTLAELPGWPNSLRLEVREGHIEGPLLDAVGSDAGATRKYLVKKGPFFQAFNERGEALNNLPRHGDNFYASIMHALPDEARRSLGVPEVGQSLMLRRSITDHATSHPLASQRIVEGAQRRPRWFKPPRRLSKTQVGYPASGRGEGVAPSLVSRVQAVYPSLTEGEANGFVFRRMLAGDTDQQIVNMLNNRLREWQSLEGTLDRWATEGTAQPRRNLFAVLSGRQQAAQALKNSWRNSPLAELPERAQLSLYCDAPLPVLEADFSHVRTLSIGGEGFTAASVAQAFRYFPEVENLTLIVNHPGLRNVPGAMSQLPKLKRLTVASSFACDAEQVAHVERLTQLETLTLDGMLEAGRVLDVSRMRQLRSLILSRTYQPMWPTGVLDLPLLERLDLRGTGIRTLPPQMFEAGNERLWKGLSLDWSQFAPDDFRQAYDYVTRHPEHLLDREEMVRDYCKGGLLRLLSPGSVAGDLTLRTRQSDMLLQAFLERWPDASARFEAIEALSAQYQRLTQPLKAWRAGGEPGVEFMHRYNIVGSLEACWYNGVMQRYGLTGYASTLDLSSVALSELPPLPEQGFEHIQVLTLKGLRVPEQQLGGFFNRFSGLQTLNLSDCALTQLPMSSRPWAALEHLDLSHNPLNSLDVSTMPRLQALGLSHCTLQTLPVGVESLTDLTWLDLRHTQLVSLPETALASDTVMFSANLYGTPLNEVTRTALAAALRRVEQARGLSTGTLGRFALDAIPEQFPPAETALSISRQLLPLPAPVALESTLEQHLARLMPTLQEHELQAWVARMRSEGLADDVLTTRLNGWNQQFDALTRRLNDWLFMREAHGTQWAVSSQSRGQAALRIVESWRAGLRATEGVEGVLDLEGLQLGDLPEPPVRFDHVATLNLAGARISEDGSNGFLRAFGQLRTLNLNSNLLAELPAAVGGMGHLERLDLAGNLFSDPQPLLGPLQRLAQLQRLDLSQNRLPAFSINRLPQLRALDLSSNSLEDWPEGTLQSRNLHTLNLSNNSITTIPAEALDGTHDALMTGVDLSDNVELSRESLEQLQQYAAGREPGRILGIRRSDIDDLLAEPNTDSEDSDIEPDEELPDPAPSDQQSAAWLEGMPPDQVAEHRRLWAQLENEPDNAAFFHLLSRLQDTEEYRLARADLTRRVWQVVKAANDDSELRQTLFAMSTTHGTCVDGRMLTFSNLEIKVFEHDVLLDIDPARLDLKGPALLKLSRQLFRLDKIETLANQAARPGADVAEVRLSYRIGAREALELPAQPAFMRFARPIRGPVLEQTIQAVQRAESSEAFYEFLIHLDYWTDYLKEKYLQEFATLEQRRTQRLEQIEGTDYASTQLYAEALNMLDVDQQIERNQLLITLSQRETGEGATISRDANQPGPSQDRT</sequence>
<dbReference type="GO" id="GO:0005737">
    <property type="term" value="C:cytoplasm"/>
    <property type="evidence" value="ECO:0007669"/>
    <property type="project" value="TreeGrafter"/>
</dbReference>
<dbReference type="SUPFAM" id="SSF52047">
    <property type="entry name" value="RNI-like"/>
    <property type="match status" value="1"/>
</dbReference>
<name>A0A1S2V8P9_9PSED</name>
<evidence type="ECO:0000313" key="12">
    <source>
        <dbReference type="Proteomes" id="UP000182179"/>
    </source>
</evidence>
<dbReference type="EC" id="2.3.2.27" evidence="2"/>
<evidence type="ECO:0000256" key="7">
    <source>
        <dbReference type="SAM" id="MobiDB-lite"/>
    </source>
</evidence>
<dbReference type="Proteomes" id="UP000182179">
    <property type="component" value="Unassembled WGS sequence"/>
</dbReference>
<dbReference type="SMART" id="SM00369">
    <property type="entry name" value="LRR_TYP"/>
    <property type="match status" value="8"/>
</dbReference>
<evidence type="ECO:0000256" key="5">
    <source>
        <dbReference type="ARBA" id="ARBA00023026"/>
    </source>
</evidence>
<reference evidence="10 12" key="2">
    <citation type="submission" date="2016-10" db="EMBL/GenBank/DDBJ databases">
        <authorList>
            <person name="Varghese N."/>
            <person name="Submissions S."/>
        </authorList>
    </citation>
    <scope>NUCLEOTIDE SEQUENCE [LARGE SCALE GENOMIC DNA]</scope>
    <source>
        <strain evidence="10 12">BS2773</strain>
    </source>
</reference>
<dbReference type="Gene3D" id="1.20.1270.130">
    <property type="entry name" value="Shigella T3SS effector IpaH domain"/>
    <property type="match status" value="1"/>
</dbReference>
<evidence type="ECO:0000256" key="3">
    <source>
        <dbReference type="ARBA" id="ARBA00022614"/>
    </source>
</evidence>
<proteinExistence type="inferred from homology"/>
<dbReference type="GO" id="GO:0061630">
    <property type="term" value="F:ubiquitin protein ligase activity"/>
    <property type="evidence" value="ECO:0007669"/>
    <property type="project" value="UniProtKB-EC"/>
</dbReference>
<dbReference type="EMBL" id="FNTS01000002">
    <property type="protein sequence ID" value="SEE12348.1"/>
    <property type="molecule type" value="Genomic_DNA"/>
</dbReference>
<dbReference type="PROSITE" id="PS52053">
    <property type="entry name" value="NEL"/>
    <property type="match status" value="1"/>
</dbReference>
<dbReference type="InterPro" id="IPR032675">
    <property type="entry name" value="LRR_dom_sf"/>
</dbReference>
<feature type="domain" description="NEL" evidence="8">
    <location>
        <begin position="2021"/>
        <end position="2316"/>
    </location>
</feature>
<keyword evidence="6" id="KW-0808">Transferase</keyword>
<evidence type="ECO:0000256" key="6">
    <source>
        <dbReference type="PROSITE-ProRule" id="PRU01398"/>
    </source>
</evidence>
<organism evidence="9 11">
    <name type="scientific">Pseudomonas costantinii</name>
    <dbReference type="NCBI Taxonomy" id="168469"/>
    <lineage>
        <taxon>Bacteria</taxon>
        <taxon>Pseudomonadati</taxon>
        <taxon>Pseudomonadota</taxon>
        <taxon>Gammaproteobacteria</taxon>
        <taxon>Pseudomonadales</taxon>
        <taxon>Pseudomonadaceae</taxon>
        <taxon>Pseudomonas</taxon>
    </lineage>
</organism>
<accession>A0A1S2V8P9</accession>
<dbReference type="PRINTS" id="PR00019">
    <property type="entry name" value="LEURICHRPT"/>
</dbReference>
<dbReference type="PANTHER" id="PTHR48051:SF1">
    <property type="entry name" value="RAS SUPPRESSOR PROTEIN 1"/>
    <property type="match status" value="1"/>
</dbReference>
<dbReference type="InterPro" id="IPR029487">
    <property type="entry name" value="NEL_dom"/>
</dbReference>
<evidence type="ECO:0000313" key="9">
    <source>
        <dbReference type="EMBL" id="OIN55093.1"/>
    </source>
</evidence>
<dbReference type="OrthoDB" id="1467561at2"/>
<reference evidence="9 11" key="1">
    <citation type="submission" date="2016-08" db="EMBL/GenBank/DDBJ databases">
        <title>Draft genome sequence of Pseudomonas costantinii LMG 22119, type strain isolated from cultivated mushroom (Agaricus bisporus) sporophores.</title>
        <authorList>
            <person name="Tambong J.T."/>
        </authorList>
    </citation>
    <scope>NUCLEOTIDE SEQUENCE [LARGE SCALE GENOMIC DNA]</scope>
    <source>
        <strain evidence="9 11">LMG 22119</strain>
    </source>
</reference>
<comment type="caution">
    <text evidence="9">The sequence shown here is derived from an EMBL/GenBank/DDBJ whole genome shotgun (WGS) entry which is preliminary data.</text>
</comment>
<evidence type="ECO:0000256" key="2">
    <source>
        <dbReference type="ARBA" id="ARBA00012483"/>
    </source>
</evidence>
<keyword evidence="5" id="KW-0843">Virulence</keyword>
<keyword evidence="6" id="KW-1035">Host cytoplasm</keyword>
<dbReference type="EMBL" id="MDDR01000004">
    <property type="protein sequence ID" value="OIN55093.1"/>
    <property type="molecule type" value="Genomic_DNA"/>
</dbReference>
<dbReference type="Pfam" id="PF13855">
    <property type="entry name" value="LRR_8"/>
    <property type="match status" value="1"/>
</dbReference>
<evidence type="ECO:0000259" key="8">
    <source>
        <dbReference type="PROSITE" id="PS52053"/>
    </source>
</evidence>
<evidence type="ECO:0000313" key="11">
    <source>
        <dbReference type="Proteomes" id="UP000181661"/>
    </source>
</evidence>
<dbReference type="PANTHER" id="PTHR48051">
    <property type="match status" value="1"/>
</dbReference>
<dbReference type="Gene3D" id="3.80.10.10">
    <property type="entry name" value="Ribonuclease Inhibitor"/>
    <property type="match status" value="3"/>
</dbReference>
<dbReference type="RefSeq" id="WP_071482823.1">
    <property type="nucleotide sequence ID" value="NZ_FNTS01000002.1"/>
</dbReference>
<dbReference type="InterPro" id="IPR046673">
    <property type="entry name" value="ToxA_N"/>
</dbReference>
<feature type="active site" description="Glycyl thioester intermediate" evidence="6">
    <location>
        <position position="2108"/>
    </location>
</feature>
<evidence type="ECO:0000256" key="4">
    <source>
        <dbReference type="ARBA" id="ARBA00022737"/>
    </source>
</evidence>
<dbReference type="GO" id="GO:0016567">
    <property type="term" value="P:protein ubiquitination"/>
    <property type="evidence" value="ECO:0007669"/>
    <property type="project" value="InterPro"/>
</dbReference>
<feature type="compositionally biased region" description="Acidic residues" evidence="7">
    <location>
        <begin position="1999"/>
        <end position="2017"/>
    </location>
</feature>
<dbReference type="SUPFAM" id="SSF52058">
    <property type="entry name" value="L domain-like"/>
    <property type="match status" value="1"/>
</dbReference>
<comment type="PTM">
    <text evidence="6">Ubiquitinated in the presence of host E1 ubiquitin-activating enzyme, E2 ubiquitin-conjugating enzyme and ubiquitin.</text>
</comment>
<dbReference type="Proteomes" id="UP000181661">
    <property type="component" value="Unassembled WGS sequence"/>
</dbReference>